<dbReference type="AlphaFoldDB" id="A0A498KRE7"/>
<dbReference type="InterPro" id="IPR005135">
    <property type="entry name" value="Endo/exonuclease/phosphatase"/>
</dbReference>
<dbReference type="GO" id="GO:0016787">
    <property type="term" value="F:hydrolase activity"/>
    <property type="evidence" value="ECO:0007669"/>
    <property type="project" value="UniProtKB-KW"/>
</dbReference>
<evidence type="ECO:0000256" key="7">
    <source>
        <dbReference type="ARBA" id="ARBA00022842"/>
    </source>
</evidence>
<proteinExistence type="predicted"/>
<dbReference type="GO" id="GO:0004518">
    <property type="term" value="F:nuclease activity"/>
    <property type="evidence" value="ECO:0007669"/>
    <property type="project" value="UniProtKB-KW"/>
</dbReference>
<accession>A0A498KRE7</accession>
<evidence type="ECO:0000256" key="8">
    <source>
        <dbReference type="ARBA" id="ARBA00023204"/>
    </source>
</evidence>
<evidence type="ECO:0000256" key="4">
    <source>
        <dbReference type="ARBA" id="ARBA00022723"/>
    </source>
</evidence>
<evidence type="ECO:0000313" key="11">
    <source>
        <dbReference type="Proteomes" id="UP000289691"/>
    </source>
</evidence>
<keyword evidence="8" id="KW-0234">DNA repair</keyword>
<evidence type="ECO:0000313" key="10">
    <source>
        <dbReference type="EMBL" id="RXK46903.1"/>
    </source>
</evidence>
<sequence>MVPPADDRSVSRRTVLGGIVGLGAGAVATGGASARSASQTPGLTVLTRNVYLGVDLFALFDARSLDDVRRIAGELLGEVDPALVTTRAEAIAAEIEASGADAVALQEAATLRVQRPSDFGTDSPEQAETVVVDLLAAVQSALAERGLDYEVAASAVTTDVELPAETDDGEVDVRLTDRDAVLVRSDRDATATATTTYEAAFGVPIPIPGLGSLSVQRGFCAADVTVGGETVTVVSTHLSSVSKSLRRQQATELLAQLPTDRPVIVGGDFNSGPGAETAAYERLTAELTDAYAARNPERDGFTCCQNASLQNADSRLDSRVDCLLVRGDVSTTGAGRVGHRPADRVAYRTGGEAVQVWPSDHAGVVGTFALTASESVGTTTAVETVTRAETPASTTDAAPSTTAGTGPGLGVLAALAGVAGGIAGRLWRE</sequence>
<dbReference type="PANTHER" id="PTHR15822">
    <property type="entry name" value="TRAF AND TNF RECEPTOR-ASSOCIATED PROTEIN"/>
    <property type="match status" value="1"/>
</dbReference>
<keyword evidence="7" id="KW-0460">Magnesium</keyword>
<evidence type="ECO:0000256" key="6">
    <source>
        <dbReference type="ARBA" id="ARBA00022801"/>
    </source>
</evidence>
<dbReference type="GO" id="GO:0006281">
    <property type="term" value="P:DNA repair"/>
    <property type="evidence" value="ECO:0007669"/>
    <property type="project" value="UniProtKB-KW"/>
</dbReference>
<keyword evidence="4" id="KW-0479">Metal-binding</keyword>
<dbReference type="RefSeq" id="WP_129070236.1">
    <property type="nucleotide sequence ID" value="NZ_RDFA01000007.1"/>
</dbReference>
<comment type="cofactor">
    <cofactor evidence="1">
        <name>Mn(2+)</name>
        <dbReference type="ChEBI" id="CHEBI:29035"/>
    </cofactor>
</comment>
<dbReference type="InterPro" id="IPR036691">
    <property type="entry name" value="Endo/exonu/phosph_ase_sf"/>
</dbReference>
<keyword evidence="6" id="KW-0378">Hydrolase</keyword>
<keyword evidence="11" id="KW-1185">Reference proteome</keyword>
<evidence type="ECO:0000256" key="2">
    <source>
        <dbReference type="ARBA" id="ARBA00001946"/>
    </source>
</evidence>
<protein>
    <recommendedName>
        <fullName evidence="9">Endonuclease/exonuclease/phosphatase domain-containing protein</fullName>
    </recommendedName>
</protein>
<reference evidence="10 11" key="1">
    <citation type="submission" date="2019-01" db="EMBL/GenBank/DDBJ databases">
        <title>Halorientalis sp. F13-25 a new haloarchaeum isolated from hypersaline water.</title>
        <authorList>
            <person name="Ana D.-V."/>
            <person name="Cristina S.-P."/>
            <person name="Antonio V."/>
        </authorList>
    </citation>
    <scope>NUCLEOTIDE SEQUENCE [LARGE SCALE GENOMIC DNA]</scope>
    <source>
        <strain evidence="10 11">F13-25</strain>
    </source>
</reference>
<dbReference type="PANTHER" id="PTHR15822:SF4">
    <property type="entry name" value="TYROSYL-DNA PHOSPHODIESTERASE 2"/>
    <property type="match status" value="1"/>
</dbReference>
<keyword evidence="5" id="KW-0227">DNA damage</keyword>
<evidence type="ECO:0000256" key="3">
    <source>
        <dbReference type="ARBA" id="ARBA00022722"/>
    </source>
</evidence>
<dbReference type="InterPro" id="IPR006311">
    <property type="entry name" value="TAT_signal"/>
</dbReference>
<dbReference type="Proteomes" id="UP000289691">
    <property type="component" value="Unassembled WGS sequence"/>
</dbReference>
<dbReference type="EMBL" id="RDFA01000007">
    <property type="protein sequence ID" value="RXK46903.1"/>
    <property type="molecule type" value="Genomic_DNA"/>
</dbReference>
<name>A0A498KRE7_9EURY</name>
<feature type="domain" description="Endonuclease/exonuclease/phosphatase" evidence="9">
    <location>
        <begin position="80"/>
        <end position="361"/>
    </location>
</feature>
<dbReference type="Gene3D" id="3.60.10.10">
    <property type="entry name" value="Endonuclease/exonuclease/phosphatase"/>
    <property type="match status" value="1"/>
</dbReference>
<comment type="caution">
    <text evidence="10">The sequence shown here is derived from an EMBL/GenBank/DDBJ whole genome shotgun (WGS) entry which is preliminary data.</text>
</comment>
<dbReference type="Pfam" id="PF03372">
    <property type="entry name" value="Exo_endo_phos"/>
    <property type="match status" value="1"/>
</dbReference>
<dbReference type="SUPFAM" id="SSF56219">
    <property type="entry name" value="DNase I-like"/>
    <property type="match status" value="1"/>
</dbReference>
<dbReference type="InterPro" id="IPR051547">
    <property type="entry name" value="TDP2-like"/>
</dbReference>
<dbReference type="GO" id="GO:0046872">
    <property type="term" value="F:metal ion binding"/>
    <property type="evidence" value="ECO:0007669"/>
    <property type="project" value="UniProtKB-KW"/>
</dbReference>
<evidence type="ECO:0000256" key="5">
    <source>
        <dbReference type="ARBA" id="ARBA00022763"/>
    </source>
</evidence>
<dbReference type="PROSITE" id="PS51318">
    <property type="entry name" value="TAT"/>
    <property type="match status" value="1"/>
</dbReference>
<evidence type="ECO:0000256" key="1">
    <source>
        <dbReference type="ARBA" id="ARBA00001936"/>
    </source>
</evidence>
<dbReference type="OrthoDB" id="292883at2157"/>
<evidence type="ECO:0000259" key="9">
    <source>
        <dbReference type="Pfam" id="PF03372"/>
    </source>
</evidence>
<comment type="cofactor">
    <cofactor evidence="2">
        <name>Mg(2+)</name>
        <dbReference type="ChEBI" id="CHEBI:18420"/>
    </cofactor>
</comment>
<gene>
    <name evidence="10" type="ORF">EAF64_17300</name>
</gene>
<keyword evidence="3" id="KW-0540">Nuclease</keyword>
<organism evidence="10 11">
    <name type="scientific">Halorientalis pallida</name>
    <dbReference type="NCBI Taxonomy" id="2479928"/>
    <lineage>
        <taxon>Archaea</taxon>
        <taxon>Methanobacteriati</taxon>
        <taxon>Methanobacteriota</taxon>
        <taxon>Stenosarchaea group</taxon>
        <taxon>Halobacteria</taxon>
        <taxon>Halobacteriales</taxon>
        <taxon>Haloarculaceae</taxon>
        <taxon>Halorientalis</taxon>
    </lineage>
</organism>